<accession>A0A974PNX7</accession>
<dbReference type="PROSITE" id="PS51736">
    <property type="entry name" value="RECOMBINASES_3"/>
    <property type="match status" value="1"/>
</dbReference>
<dbReference type="InterPro" id="IPR050639">
    <property type="entry name" value="SSR_resolvase"/>
</dbReference>
<dbReference type="Gene3D" id="3.40.50.1390">
    <property type="entry name" value="Resolvase, N-terminal catalytic domain"/>
    <property type="match status" value="1"/>
</dbReference>
<reference evidence="2 3" key="1">
    <citation type="submission" date="2020-10" db="EMBL/GenBank/DDBJ databases">
        <title>Degradation of 1,4-Dioxane by Xanthobacter sp. YN2, via a Novel Group-2 Soluble Di-Iron Monooxygenase.</title>
        <authorList>
            <person name="Ma F."/>
            <person name="Wang Y."/>
            <person name="Yang J."/>
            <person name="Guo H."/>
            <person name="Su D."/>
            <person name="Yu L."/>
        </authorList>
    </citation>
    <scope>NUCLEOTIDE SEQUENCE [LARGE SCALE GENOMIC DNA]</scope>
    <source>
        <strain evidence="2 3">YN2</strain>
    </source>
</reference>
<gene>
    <name evidence="2" type="ORF">EZH22_28145</name>
</gene>
<dbReference type="InterPro" id="IPR036162">
    <property type="entry name" value="Resolvase-like_N_sf"/>
</dbReference>
<sequence length="129" mass="14448">MPRVVLYARYSSDNQRDASIEDQLRQCRERATREGWTVVDSYSDRAISGASLVRAGIQKLLADAQAGRFDRVLSEALNRISRDQEDVAAMFILLAQNDEWAVQRCRYMTLESVSALGDDPLVSLPILAA</sequence>
<proteinExistence type="predicted"/>
<dbReference type="Proteomes" id="UP000596427">
    <property type="component" value="Chromosome"/>
</dbReference>
<dbReference type="CDD" id="cd00338">
    <property type="entry name" value="Ser_Recombinase"/>
    <property type="match status" value="1"/>
</dbReference>
<organism evidence="2 3">
    <name type="scientific">Xanthobacter dioxanivorans</name>
    <dbReference type="NCBI Taxonomy" id="2528964"/>
    <lineage>
        <taxon>Bacteria</taxon>
        <taxon>Pseudomonadati</taxon>
        <taxon>Pseudomonadota</taxon>
        <taxon>Alphaproteobacteria</taxon>
        <taxon>Hyphomicrobiales</taxon>
        <taxon>Xanthobacteraceae</taxon>
        <taxon>Xanthobacter</taxon>
    </lineage>
</organism>
<dbReference type="AlphaFoldDB" id="A0A974PNX7"/>
<dbReference type="PANTHER" id="PTHR30461">
    <property type="entry name" value="DNA-INVERTASE FROM LAMBDOID PROPHAGE"/>
    <property type="match status" value="1"/>
</dbReference>
<dbReference type="SUPFAM" id="SSF53041">
    <property type="entry name" value="Resolvase-like"/>
    <property type="match status" value="1"/>
</dbReference>
<dbReference type="RefSeq" id="WP_203193630.1">
    <property type="nucleotide sequence ID" value="NZ_CP063362.1"/>
</dbReference>
<dbReference type="Pfam" id="PF00239">
    <property type="entry name" value="Resolvase"/>
    <property type="match status" value="1"/>
</dbReference>
<dbReference type="SMART" id="SM00857">
    <property type="entry name" value="Resolvase"/>
    <property type="match status" value="1"/>
</dbReference>
<feature type="domain" description="Resolvase/invertase-type recombinase catalytic" evidence="1">
    <location>
        <begin position="3"/>
        <end position="129"/>
    </location>
</feature>
<dbReference type="GO" id="GO:0000150">
    <property type="term" value="F:DNA strand exchange activity"/>
    <property type="evidence" value="ECO:0007669"/>
    <property type="project" value="InterPro"/>
</dbReference>
<dbReference type="KEGG" id="xdi:EZH22_28145"/>
<dbReference type="EMBL" id="CP063362">
    <property type="protein sequence ID" value="QRG06721.1"/>
    <property type="molecule type" value="Genomic_DNA"/>
</dbReference>
<dbReference type="PANTHER" id="PTHR30461:SF23">
    <property type="entry name" value="DNA RECOMBINASE-RELATED"/>
    <property type="match status" value="1"/>
</dbReference>
<keyword evidence="3" id="KW-1185">Reference proteome</keyword>
<dbReference type="InterPro" id="IPR006119">
    <property type="entry name" value="Resolv_N"/>
</dbReference>
<evidence type="ECO:0000313" key="2">
    <source>
        <dbReference type="EMBL" id="QRG06721.1"/>
    </source>
</evidence>
<name>A0A974PNX7_9HYPH</name>
<protein>
    <submittedName>
        <fullName evidence="2">Recombinase family protein</fullName>
    </submittedName>
</protein>
<dbReference type="GO" id="GO:0003677">
    <property type="term" value="F:DNA binding"/>
    <property type="evidence" value="ECO:0007669"/>
    <property type="project" value="InterPro"/>
</dbReference>
<evidence type="ECO:0000259" key="1">
    <source>
        <dbReference type="PROSITE" id="PS51736"/>
    </source>
</evidence>
<evidence type="ECO:0000313" key="3">
    <source>
        <dbReference type="Proteomes" id="UP000596427"/>
    </source>
</evidence>